<comment type="caution">
    <text evidence="1">The sequence shown here is derived from an EMBL/GenBank/DDBJ whole genome shotgun (WGS) entry which is preliminary data.</text>
</comment>
<dbReference type="AlphaFoldDB" id="A0A645ILH4"/>
<gene>
    <name evidence="1" type="ORF">SDC9_199601</name>
</gene>
<organism evidence="1">
    <name type="scientific">bioreactor metagenome</name>
    <dbReference type="NCBI Taxonomy" id="1076179"/>
    <lineage>
        <taxon>unclassified sequences</taxon>
        <taxon>metagenomes</taxon>
        <taxon>ecological metagenomes</taxon>
    </lineage>
</organism>
<name>A0A645ILH4_9ZZZZ</name>
<proteinExistence type="predicted"/>
<reference evidence="1" key="1">
    <citation type="submission" date="2019-08" db="EMBL/GenBank/DDBJ databases">
        <authorList>
            <person name="Kucharzyk K."/>
            <person name="Murdoch R.W."/>
            <person name="Higgins S."/>
            <person name="Loffler F."/>
        </authorList>
    </citation>
    <scope>NUCLEOTIDE SEQUENCE</scope>
</reference>
<dbReference type="InterPro" id="IPR036866">
    <property type="entry name" value="RibonucZ/Hydroxyglut_hydro"/>
</dbReference>
<dbReference type="Gene3D" id="3.60.15.10">
    <property type="entry name" value="Ribonuclease Z/Hydroxyacylglutathione hydrolase-like"/>
    <property type="match status" value="1"/>
</dbReference>
<accession>A0A645ILH4</accession>
<protein>
    <submittedName>
        <fullName evidence="1">Uncharacterized protein</fullName>
    </submittedName>
</protein>
<sequence length="87" mass="9706">MNGTIENCFDFLPEYLTGEMTPYEAALAGRWLGLEYAVACHYTDKAGGDVVEFENILKRMRQEDGGKAPVPVILKPGETFEYTPKNS</sequence>
<dbReference type="EMBL" id="VSSQ01117572">
    <property type="protein sequence ID" value="MPN51950.1"/>
    <property type="molecule type" value="Genomic_DNA"/>
</dbReference>
<evidence type="ECO:0000313" key="1">
    <source>
        <dbReference type="EMBL" id="MPN51950.1"/>
    </source>
</evidence>